<feature type="compositionally biased region" description="Low complexity" evidence="1">
    <location>
        <begin position="204"/>
        <end position="219"/>
    </location>
</feature>
<feature type="compositionally biased region" description="Low complexity" evidence="1">
    <location>
        <begin position="63"/>
        <end position="91"/>
    </location>
</feature>
<feature type="compositionally biased region" description="Low complexity" evidence="1">
    <location>
        <begin position="391"/>
        <end position="423"/>
    </location>
</feature>
<feature type="compositionally biased region" description="Basic and acidic residues" evidence="1">
    <location>
        <begin position="566"/>
        <end position="587"/>
    </location>
</feature>
<feature type="region of interest" description="Disordered" evidence="1">
    <location>
        <begin position="63"/>
        <end position="620"/>
    </location>
</feature>
<dbReference type="EMBL" id="CAXKWB010011370">
    <property type="protein sequence ID" value="CAL4101044.1"/>
    <property type="molecule type" value="Genomic_DNA"/>
</dbReference>
<feature type="region of interest" description="Disordered" evidence="1">
    <location>
        <begin position="1"/>
        <end position="41"/>
    </location>
</feature>
<feature type="non-terminal residue" evidence="2">
    <location>
        <position position="1"/>
    </location>
</feature>
<evidence type="ECO:0000313" key="3">
    <source>
        <dbReference type="Proteomes" id="UP001497623"/>
    </source>
</evidence>
<gene>
    <name evidence="2" type="ORF">MNOR_LOCUS16929</name>
</gene>
<feature type="compositionally biased region" description="Low complexity" evidence="1">
    <location>
        <begin position="456"/>
        <end position="468"/>
    </location>
</feature>
<accession>A0AAV2QTI1</accession>
<feature type="non-terminal residue" evidence="2">
    <location>
        <position position="620"/>
    </location>
</feature>
<feature type="compositionally biased region" description="Polar residues" evidence="1">
    <location>
        <begin position="470"/>
        <end position="485"/>
    </location>
</feature>
<name>A0AAV2QTI1_MEGNR</name>
<feature type="compositionally biased region" description="Polar residues" evidence="1">
    <location>
        <begin position="220"/>
        <end position="234"/>
    </location>
</feature>
<feature type="compositionally biased region" description="Low complexity" evidence="1">
    <location>
        <begin position="503"/>
        <end position="533"/>
    </location>
</feature>
<organism evidence="2 3">
    <name type="scientific">Meganyctiphanes norvegica</name>
    <name type="common">Northern krill</name>
    <name type="synonym">Thysanopoda norvegica</name>
    <dbReference type="NCBI Taxonomy" id="48144"/>
    <lineage>
        <taxon>Eukaryota</taxon>
        <taxon>Metazoa</taxon>
        <taxon>Ecdysozoa</taxon>
        <taxon>Arthropoda</taxon>
        <taxon>Crustacea</taxon>
        <taxon>Multicrustacea</taxon>
        <taxon>Malacostraca</taxon>
        <taxon>Eumalacostraca</taxon>
        <taxon>Eucarida</taxon>
        <taxon>Euphausiacea</taxon>
        <taxon>Euphausiidae</taxon>
        <taxon>Meganyctiphanes</taxon>
    </lineage>
</organism>
<reference evidence="2 3" key="1">
    <citation type="submission" date="2024-05" db="EMBL/GenBank/DDBJ databases">
        <authorList>
            <person name="Wallberg A."/>
        </authorList>
    </citation>
    <scope>NUCLEOTIDE SEQUENCE [LARGE SCALE GENOMIC DNA]</scope>
</reference>
<keyword evidence="3" id="KW-1185">Reference proteome</keyword>
<feature type="compositionally biased region" description="Low complexity" evidence="1">
    <location>
        <begin position="109"/>
        <end position="124"/>
    </location>
</feature>
<evidence type="ECO:0000256" key="1">
    <source>
        <dbReference type="SAM" id="MobiDB-lite"/>
    </source>
</evidence>
<protein>
    <submittedName>
        <fullName evidence="2">Uncharacterized protein</fullName>
    </submittedName>
</protein>
<feature type="compositionally biased region" description="Basic and acidic residues" evidence="1">
    <location>
        <begin position="22"/>
        <end position="31"/>
    </location>
</feature>
<sequence length="620" mass="67821">RMADSPALGRRTSKSKYNGHFSSERPSRDHSPSTTVSFSPLVNVAPSPQLLRRELILPVSVSFPSVTSSSGYSSTASDSPSKSHSPHDISPTSDVSISPGVTSNLSPYNSNPTSRGRSTSPSPSKNQYRDHSPSPSPSKNQYRDHSPSPLHSKNQYRDHSPSPSPSVSFSPILEIAPHPQYSKKRSQTYSRSPSPLPPFLAVGSSSQYSSSPTSPSIPSKNQYQDRSPSPSPSKKQYRDDSPSPSPTVSFSPNLDVVPHPQYSIPPPKKQSRDSSRTPSPLPSFSPFFEVGPSSQYPSSPSSQYSSSPNINRSSRQRSTSPRPSSTVSFSPIFDADQTPQYSSSPSKKRLSREHSPRPTVSVSFSPIVTTAPSPQYSRKSLRSPSPTTLVSSFPSSIVRSSESPPKTLPVSLSLLGLSSQVQSRSPPETLTKKPLQFKGEDTVDATDTNSLPTEIKSQSQSSHQNKSKLYNLSESQEKISTNSNVDYLPTSEPDCTSQTTIALNSSLPTITNSNTSSSNETEPLIEVPEVVVLRRQKSKDSNHPPFQHKFSVKKISEDNPPASRSQMEESKEVKVKNEAPKSPKEDNATSNTEEPKWKRRLSNLFTQPTEEELIKEEKEK</sequence>
<feature type="compositionally biased region" description="Polar residues" evidence="1">
    <location>
        <begin position="358"/>
        <end position="390"/>
    </location>
</feature>
<comment type="caution">
    <text evidence="2">The sequence shown here is derived from an EMBL/GenBank/DDBJ whole genome shotgun (WGS) entry which is preliminary data.</text>
</comment>
<dbReference type="Proteomes" id="UP001497623">
    <property type="component" value="Unassembled WGS sequence"/>
</dbReference>
<feature type="compositionally biased region" description="Polar residues" evidence="1">
    <location>
        <begin position="493"/>
        <end position="502"/>
    </location>
</feature>
<feature type="compositionally biased region" description="Low complexity" evidence="1">
    <location>
        <begin position="276"/>
        <end position="331"/>
    </location>
</feature>
<dbReference type="AlphaFoldDB" id="A0AAV2QTI1"/>
<evidence type="ECO:0000313" key="2">
    <source>
        <dbReference type="EMBL" id="CAL4101044.1"/>
    </source>
</evidence>
<proteinExistence type="predicted"/>
<feature type="compositionally biased region" description="Polar residues" evidence="1">
    <location>
        <begin position="92"/>
        <end position="108"/>
    </location>
</feature>